<evidence type="ECO:0000313" key="4">
    <source>
        <dbReference type="EMBL" id="CAB4218648.1"/>
    </source>
</evidence>
<evidence type="ECO:0000313" key="3">
    <source>
        <dbReference type="EMBL" id="CAB4187102.1"/>
    </source>
</evidence>
<dbReference type="EMBL" id="LR796485">
    <property type="protein sequence ID" value="CAB4147122.1"/>
    <property type="molecule type" value="Genomic_DNA"/>
</dbReference>
<accession>A0A6J5MLI5</accession>
<proteinExistence type="predicted"/>
<gene>
    <name evidence="2" type="ORF">UFOVP1011_37</name>
    <name evidence="3" type="ORF">UFOVP1162_27</name>
    <name evidence="4" type="ORF">UFOVP1611_30</name>
    <name evidence="1" type="ORF">UFOVP504_13</name>
</gene>
<protein>
    <submittedName>
        <fullName evidence="1">Uncharacterized protein</fullName>
    </submittedName>
</protein>
<name>A0A6J5MLI5_9CAUD</name>
<dbReference type="EMBL" id="LR796959">
    <property type="protein sequence ID" value="CAB4178167.1"/>
    <property type="molecule type" value="Genomic_DNA"/>
</dbReference>
<sequence length="78" mass="9014">MESEWTVVAHSAGLFSWSFEHGYDGASLRRSSERGDIIVMQRRVSDGFVLCIRPADAAWRKVERWLMAQPLPPRVVRR</sequence>
<reference evidence="1" key="1">
    <citation type="submission" date="2020-04" db="EMBL/GenBank/DDBJ databases">
        <authorList>
            <person name="Chiriac C."/>
            <person name="Salcher M."/>
            <person name="Ghai R."/>
            <person name="Kavagutti S V."/>
        </authorList>
    </citation>
    <scope>NUCLEOTIDE SEQUENCE</scope>
</reference>
<evidence type="ECO:0000313" key="2">
    <source>
        <dbReference type="EMBL" id="CAB4178167.1"/>
    </source>
</evidence>
<dbReference type="EMBL" id="LR797101">
    <property type="protein sequence ID" value="CAB4187102.1"/>
    <property type="molecule type" value="Genomic_DNA"/>
</dbReference>
<dbReference type="EMBL" id="LR797465">
    <property type="protein sequence ID" value="CAB4218648.1"/>
    <property type="molecule type" value="Genomic_DNA"/>
</dbReference>
<evidence type="ECO:0000313" key="1">
    <source>
        <dbReference type="EMBL" id="CAB4147122.1"/>
    </source>
</evidence>
<organism evidence="1">
    <name type="scientific">uncultured Caudovirales phage</name>
    <dbReference type="NCBI Taxonomy" id="2100421"/>
    <lineage>
        <taxon>Viruses</taxon>
        <taxon>Duplodnaviria</taxon>
        <taxon>Heunggongvirae</taxon>
        <taxon>Uroviricota</taxon>
        <taxon>Caudoviricetes</taxon>
        <taxon>Peduoviridae</taxon>
        <taxon>Maltschvirus</taxon>
        <taxon>Maltschvirus maltsch</taxon>
    </lineage>
</organism>